<feature type="binding site" evidence="19">
    <location>
        <position position="498"/>
    </location>
    <ligand>
        <name>Mg(2+)</name>
        <dbReference type="ChEBI" id="CHEBI:18420"/>
    </ligand>
</feature>
<dbReference type="InterPro" id="IPR036618">
    <property type="entry name" value="PtsI_HPr-bd_sf"/>
</dbReference>
<evidence type="ECO:0000256" key="8">
    <source>
        <dbReference type="ARBA" id="ARBA00022490"/>
    </source>
</evidence>
<dbReference type="InterPro" id="IPR008731">
    <property type="entry name" value="PTS_EIN"/>
</dbReference>
<evidence type="ECO:0000256" key="4">
    <source>
        <dbReference type="ARBA" id="ARBA00007837"/>
    </source>
</evidence>
<feature type="domain" description="PEP-utilising enzyme C-terminal" evidence="22">
    <location>
        <begin position="288"/>
        <end position="579"/>
    </location>
</feature>
<keyword evidence="24" id="KW-0670">Pyruvate</keyword>
<dbReference type="Gene3D" id="3.20.20.60">
    <property type="entry name" value="Phosphoenolpyruvate-binding domains"/>
    <property type="match status" value="1"/>
</dbReference>
<evidence type="ECO:0000256" key="17">
    <source>
        <dbReference type="PIRSR" id="PIRSR000732-1"/>
    </source>
</evidence>
<evidence type="ECO:0000256" key="9">
    <source>
        <dbReference type="ARBA" id="ARBA00022597"/>
    </source>
</evidence>
<evidence type="ECO:0000259" key="23">
    <source>
        <dbReference type="Pfam" id="PF05524"/>
    </source>
</evidence>
<evidence type="ECO:0000256" key="13">
    <source>
        <dbReference type="ARBA" id="ARBA00022777"/>
    </source>
</evidence>
<feature type="active site" description="Proton donor" evidence="17">
    <location>
        <position position="545"/>
    </location>
</feature>
<dbReference type="Proteomes" id="UP000318626">
    <property type="component" value="Chromosome"/>
</dbReference>
<evidence type="ECO:0000256" key="5">
    <source>
        <dbReference type="ARBA" id="ARBA00012232"/>
    </source>
</evidence>
<evidence type="ECO:0000256" key="12">
    <source>
        <dbReference type="ARBA" id="ARBA00022723"/>
    </source>
</evidence>
<evidence type="ECO:0000256" key="10">
    <source>
        <dbReference type="ARBA" id="ARBA00022679"/>
    </source>
</evidence>
<comment type="subcellular location">
    <subcellularLocation>
        <location evidence="3 16">Cytoplasm</location>
    </subcellularLocation>
</comment>
<dbReference type="Pfam" id="PF00391">
    <property type="entry name" value="PEP-utilizers"/>
    <property type="match status" value="1"/>
</dbReference>
<dbReference type="Pfam" id="PF02896">
    <property type="entry name" value="PEP-utilizers_C"/>
    <property type="match status" value="1"/>
</dbReference>
<dbReference type="GO" id="GO:0016301">
    <property type="term" value="F:kinase activity"/>
    <property type="evidence" value="ECO:0007669"/>
    <property type="project" value="UniProtKB-KW"/>
</dbReference>
<comment type="cofactor">
    <cofactor evidence="2 16 19">
        <name>Mg(2+)</name>
        <dbReference type="ChEBI" id="CHEBI:18420"/>
    </cofactor>
</comment>
<feature type="binding site" evidence="18">
    <location>
        <position position="508"/>
    </location>
    <ligand>
        <name>phosphoenolpyruvate</name>
        <dbReference type="ChEBI" id="CHEBI:58702"/>
    </ligand>
</feature>
<accession>A0A518CFR1</accession>
<comment type="similarity">
    <text evidence="4 16">Belongs to the PEP-utilizing enzyme family.</text>
</comment>
<dbReference type="PANTHER" id="PTHR46244:SF6">
    <property type="entry name" value="PHOSPHOENOLPYRUVATE-PROTEIN PHOSPHOTRANSFERASE"/>
    <property type="match status" value="1"/>
</dbReference>
<dbReference type="PANTHER" id="PTHR46244">
    <property type="entry name" value="PHOSPHOENOLPYRUVATE-PROTEIN PHOSPHOTRANSFERASE"/>
    <property type="match status" value="1"/>
</dbReference>
<evidence type="ECO:0000313" key="24">
    <source>
        <dbReference type="EMBL" id="QDU78072.1"/>
    </source>
</evidence>
<evidence type="ECO:0000256" key="16">
    <source>
        <dbReference type="PIRNR" id="PIRNR000732"/>
    </source>
</evidence>
<dbReference type="SUPFAM" id="SSF47831">
    <property type="entry name" value="Enzyme I of the PEP:sugar phosphotransferase system HPr-binding (sub)domain"/>
    <property type="match status" value="1"/>
</dbReference>
<evidence type="ECO:0000256" key="19">
    <source>
        <dbReference type="PIRSR" id="PIRSR000732-3"/>
    </source>
</evidence>
<dbReference type="InterPro" id="IPR015813">
    <property type="entry name" value="Pyrv/PenolPyrv_kinase-like_dom"/>
</dbReference>
<comment type="catalytic activity">
    <reaction evidence="1 16">
        <text>L-histidyl-[protein] + phosphoenolpyruvate = N(pros)-phospho-L-histidyl-[protein] + pyruvate</text>
        <dbReference type="Rhea" id="RHEA:23880"/>
        <dbReference type="Rhea" id="RHEA-COMP:9745"/>
        <dbReference type="Rhea" id="RHEA-COMP:9746"/>
        <dbReference type="ChEBI" id="CHEBI:15361"/>
        <dbReference type="ChEBI" id="CHEBI:29979"/>
        <dbReference type="ChEBI" id="CHEBI:58702"/>
        <dbReference type="ChEBI" id="CHEBI:64837"/>
        <dbReference type="EC" id="2.7.3.9"/>
    </reaction>
</comment>
<evidence type="ECO:0000256" key="6">
    <source>
        <dbReference type="ARBA" id="ARBA00016544"/>
    </source>
</evidence>
<evidence type="ECO:0000256" key="3">
    <source>
        <dbReference type="ARBA" id="ARBA00004496"/>
    </source>
</evidence>
<dbReference type="PIRSF" id="PIRSF000732">
    <property type="entry name" value="PTS_enzyme_I"/>
    <property type="match status" value="1"/>
</dbReference>
<dbReference type="InterPro" id="IPR000121">
    <property type="entry name" value="PEP_util_C"/>
</dbReference>
<feature type="binding site" evidence="18">
    <location>
        <position position="369"/>
    </location>
    <ligand>
        <name>phosphoenolpyruvate</name>
        <dbReference type="ChEBI" id="CHEBI:58702"/>
    </ligand>
</feature>
<keyword evidence="11 16" id="KW-0598">Phosphotransferase system</keyword>
<evidence type="ECO:0000256" key="18">
    <source>
        <dbReference type="PIRSR" id="PIRSR000732-2"/>
    </source>
</evidence>
<keyword evidence="14 16" id="KW-0460">Magnesium</keyword>
<dbReference type="InterPro" id="IPR008279">
    <property type="entry name" value="PEP-util_enz_mobile_dom"/>
</dbReference>
<dbReference type="GO" id="GO:0046872">
    <property type="term" value="F:metal ion binding"/>
    <property type="evidence" value="ECO:0007669"/>
    <property type="project" value="UniProtKB-KW"/>
</dbReference>
<keyword evidence="25" id="KW-1185">Reference proteome</keyword>
<keyword evidence="20" id="KW-0175">Coiled coil</keyword>
<dbReference type="GO" id="GO:0008965">
    <property type="term" value="F:phosphoenolpyruvate-protein phosphotransferase activity"/>
    <property type="evidence" value="ECO:0007669"/>
    <property type="project" value="UniProtKB-EC"/>
</dbReference>
<feature type="domain" description="Phosphotransferase system enzyme I N-terminal" evidence="23">
    <location>
        <begin position="39"/>
        <end position="162"/>
    </location>
</feature>
<feature type="binding site" evidence="19">
    <location>
        <position position="474"/>
    </location>
    <ligand>
        <name>Mg(2+)</name>
        <dbReference type="ChEBI" id="CHEBI:18420"/>
    </ligand>
</feature>
<dbReference type="InterPro" id="IPR024692">
    <property type="entry name" value="PTS_EI"/>
</dbReference>
<gene>
    <name evidence="24" type="primary">ptsI_3</name>
    <name evidence="24" type="ORF">Pan97_51520</name>
</gene>
<dbReference type="Gene3D" id="1.10.274.10">
    <property type="entry name" value="PtsI, HPr-binding domain"/>
    <property type="match status" value="1"/>
</dbReference>
<feature type="binding site" evidence="18">
    <location>
        <begin position="497"/>
        <end position="498"/>
    </location>
    <ligand>
        <name>phosphoenolpyruvate</name>
        <dbReference type="ChEBI" id="CHEBI:58702"/>
    </ligand>
</feature>
<evidence type="ECO:0000256" key="11">
    <source>
        <dbReference type="ARBA" id="ARBA00022683"/>
    </source>
</evidence>
<evidence type="ECO:0000256" key="1">
    <source>
        <dbReference type="ARBA" id="ARBA00000683"/>
    </source>
</evidence>
<dbReference type="InterPro" id="IPR006318">
    <property type="entry name" value="PTS_EI-like"/>
</dbReference>
<feature type="domain" description="PEP-utilising enzyme mobile" evidence="21">
    <location>
        <begin position="193"/>
        <end position="262"/>
    </location>
</feature>
<evidence type="ECO:0000256" key="14">
    <source>
        <dbReference type="ARBA" id="ARBA00022842"/>
    </source>
</evidence>
<keyword evidence="12 16" id="KW-0479">Metal-binding</keyword>
<dbReference type="NCBIfam" id="TIGR01417">
    <property type="entry name" value="PTS_I_fam"/>
    <property type="match status" value="1"/>
</dbReference>
<dbReference type="InterPro" id="IPR040442">
    <property type="entry name" value="Pyrv_kinase-like_dom_sf"/>
</dbReference>
<sequence length="625" mass="69000">MSCLVAVLPHIDGRTAIIPRQADLPTGLQRETIVSGMEKGLAVSPGVSIGVAYCILEIFVNPDRKRLEKHEVQKELARYEQACERTAVDLAALQSKVEKQIGKNEGAIFAVHQTILRDPAFTNKVRHWIVEEHLTASAALHRLMEQYTEVFSKTGDEYLQERLNDIRDVVVRLSAYLSDVLNDAEESGLSGPLIVVADELLPSQAVALGEADVRGIVTQAGSQTSHAALIARSRGIPAVSGVSGILRKVKTGDTVVVNGSEGIVSINPEPEELAAYRKLEREFFHLKDQLAANRHHPAVTRDGMPLKLLANINNVKDVEAAAAMGAAGVGLYRTEYLYLTHENVPDEDEQYEVYKEILQKSPHKYVTIRTLDIGGDKTVAYLGHNHNEANPFMGWRSIRLSFEHPEFFLSQLRAIMRCAAELPEGSDGEVNMLFPMITNVEEMRKANHLVRKAEKSLDERGVPRGKVKVGMMLEVPAAAVCIHHLLELVDFVSIGSNDLVQYLTAADRDNPKVSGLCQPLSPAVVMTLKNVIEACNQVKKPVTLCGEMAGQPRAFLLLLGMGLRSFSMSPAFIPTIKELAILTTIEHAERVVQKVIDMKTTNQVKRFLRMELEAISPELARLDTE</sequence>
<dbReference type="SUPFAM" id="SSF51621">
    <property type="entry name" value="Phosphoenolpyruvate/pyruvate domain"/>
    <property type="match status" value="1"/>
</dbReference>
<feature type="active site" description="Tele-phosphohistidine intermediate" evidence="17">
    <location>
        <position position="226"/>
    </location>
</feature>
<dbReference type="InterPro" id="IPR036637">
    <property type="entry name" value="Phosphohistidine_dom_sf"/>
</dbReference>
<dbReference type="SUPFAM" id="SSF52009">
    <property type="entry name" value="Phosphohistidine domain"/>
    <property type="match status" value="1"/>
</dbReference>
<evidence type="ECO:0000313" key="25">
    <source>
        <dbReference type="Proteomes" id="UP000318626"/>
    </source>
</evidence>
<evidence type="ECO:0000256" key="7">
    <source>
        <dbReference type="ARBA" id="ARBA00022448"/>
    </source>
</evidence>
<organism evidence="24 25">
    <name type="scientific">Bremerella volcania</name>
    <dbReference type="NCBI Taxonomy" id="2527984"/>
    <lineage>
        <taxon>Bacteria</taxon>
        <taxon>Pseudomonadati</taxon>
        <taxon>Planctomycetota</taxon>
        <taxon>Planctomycetia</taxon>
        <taxon>Pirellulales</taxon>
        <taxon>Pirellulaceae</taxon>
        <taxon>Bremerella</taxon>
    </lineage>
</organism>
<dbReference type="AlphaFoldDB" id="A0A518CFR1"/>
<feature type="binding site" evidence="18">
    <location>
        <position position="333"/>
    </location>
    <ligand>
        <name>phosphoenolpyruvate</name>
        <dbReference type="ChEBI" id="CHEBI:58702"/>
    </ligand>
</feature>
<keyword evidence="13 16" id="KW-0418">Kinase</keyword>
<dbReference type="KEGG" id="bvo:Pan97_51520"/>
<dbReference type="Gene3D" id="3.50.30.10">
    <property type="entry name" value="Phosphohistidine domain"/>
    <property type="match status" value="1"/>
</dbReference>
<dbReference type="GO" id="GO:0009401">
    <property type="term" value="P:phosphoenolpyruvate-dependent sugar phosphotransferase system"/>
    <property type="evidence" value="ECO:0007669"/>
    <property type="project" value="UniProtKB-KW"/>
</dbReference>
<dbReference type="GO" id="GO:0005737">
    <property type="term" value="C:cytoplasm"/>
    <property type="evidence" value="ECO:0007669"/>
    <property type="project" value="UniProtKB-SubCell"/>
</dbReference>
<dbReference type="Pfam" id="PF05524">
    <property type="entry name" value="PEP-utilisers_N"/>
    <property type="match status" value="1"/>
</dbReference>
<evidence type="ECO:0000256" key="15">
    <source>
        <dbReference type="ARBA" id="ARBA00033235"/>
    </source>
</evidence>
<protein>
    <recommendedName>
        <fullName evidence="6 16">Phosphoenolpyruvate-protein phosphotransferase</fullName>
        <ecNumber evidence="5 16">2.7.3.9</ecNumber>
    </recommendedName>
    <alternativeName>
        <fullName evidence="15 16">Phosphotransferase system, enzyme I</fullName>
    </alternativeName>
</protein>
<keyword evidence="7 16" id="KW-0813">Transport</keyword>
<keyword evidence="8 16" id="KW-0963">Cytoplasm</keyword>
<reference evidence="25" key="1">
    <citation type="submission" date="2019-02" db="EMBL/GenBank/DDBJ databases">
        <title>Deep-cultivation of Planctomycetes and their phenomic and genomic characterization uncovers novel biology.</title>
        <authorList>
            <person name="Wiegand S."/>
            <person name="Jogler M."/>
            <person name="Boedeker C."/>
            <person name="Pinto D."/>
            <person name="Vollmers J."/>
            <person name="Rivas-Marin E."/>
            <person name="Kohn T."/>
            <person name="Peeters S.H."/>
            <person name="Heuer A."/>
            <person name="Rast P."/>
            <person name="Oberbeckmann S."/>
            <person name="Bunk B."/>
            <person name="Jeske O."/>
            <person name="Meyerdierks A."/>
            <person name="Storesund J.E."/>
            <person name="Kallscheuer N."/>
            <person name="Luecker S."/>
            <person name="Lage O.M."/>
            <person name="Pohl T."/>
            <person name="Merkel B.J."/>
            <person name="Hornburger P."/>
            <person name="Mueller R.-W."/>
            <person name="Bruemmer F."/>
            <person name="Labrenz M."/>
            <person name="Spormann A.M."/>
            <person name="Op den Camp H."/>
            <person name="Overmann J."/>
            <person name="Amann R."/>
            <person name="Jetten M.S.M."/>
            <person name="Mascher T."/>
            <person name="Medema M.H."/>
            <person name="Devos D.P."/>
            <person name="Kaster A.-K."/>
            <person name="Ovreas L."/>
            <person name="Rohde M."/>
            <person name="Galperin M.Y."/>
            <person name="Jogler C."/>
        </authorList>
    </citation>
    <scope>NUCLEOTIDE SEQUENCE [LARGE SCALE GENOMIC DNA]</scope>
    <source>
        <strain evidence="25">Pan97</strain>
    </source>
</reference>
<name>A0A518CFR1_9BACT</name>
<feature type="coiled-coil region" evidence="20">
    <location>
        <begin position="69"/>
        <end position="96"/>
    </location>
</feature>
<evidence type="ECO:0000259" key="21">
    <source>
        <dbReference type="Pfam" id="PF00391"/>
    </source>
</evidence>
<evidence type="ECO:0000256" key="20">
    <source>
        <dbReference type="SAM" id="Coils"/>
    </source>
</evidence>
<dbReference type="EMBL" id="CP036289">
    <property type="protein sequence ID" value="QDU78072.1"/>
    <property type="molecule type" value="Genomic_DNA"/>
</dbReference>
<dbReference type="PRINTS" id="PR01736">
    <property type="entry name" value="PHPHTRNFRASE"/>
</dbReference>
<evidence type="ECO:0000259" key="22">
    <source>
        <dbReference type="Pfam" id="PF02896"/>
    </source>
</evidence>
<proteinExistence type="inferred from homology"/>
<comment type="function">
    <text evidence="16">General (non sugar-specific) component of the phosphoenolpyruvate-dependent sugar phosphotransferase system (sugar PTS). This major carbohydrate active-transport system catalyzes the phosphorylation of incoming sugar substrates concomitantly with their translocation across the cell membrane. Enzyme I transfers the phosphoryl group from phosphoenolpyruvate (PEP) to the phosphoryl carrier protein (HPr).</text>
</comment>
<keyword evidence="9 16" id="KW-0762">Sugar transport</keyword>
<dbReference type="InterPro" id="IPR050499">
    <property type="entry name" value="PEP-utilizing_PTS_enzyme"/>
</dbReference>
<evidence type="ECO:0000256" key="2">
    <source>
        <dbReference type="ARBA" id="ARBA00001946"/>
    </source>
</evidence>
<dbReference type="EC" id="2.7.3.9" evidence="5 16"/>
<keyword evidence="10 16" id="KW-0808">Transferase</keyword>